<dbReference type="GO" id="GO:0003887">
    <property type="term" value="F:DNA-directed DNA polymerase activity"/>
    <property type="evidence" value="ECO:0007669"/>
    <property type="project" value="UniProtKB-KW"/>
</dbReference>
<dbReference type="GO" id="GO:0003677">
    <property type="term" value="F:DNA binding"/>
    <property type="evidence" value="ECO:0007669"/>
    <property type="project" value="InterPro"/>
</dbReference>
<dbReference type="Gene3D" id="3.40.50.300">
    <property type="entry name" value="P-loop containing nucleotide triphosphate hydrolases"/>
    <property type="match status" value="1"/>
</dbReference>
<dbReference type="SUPFAM" id="SSF48019">
    <property type="entry name" value="post-AAA+ oligomerization domain-like"/>
    <property type="match status" value="1"/>
</dbReference>
<dbReference type="NCBIfam" id="TIGR01128">
    <property type="entry name" value="holA"/>
    <property type="match status" value="1"/>
</dbReference>
<feature type="domain" description="DNA polymerase III delta subunit-like C-terminal" evidence="8">
    <location>
        <begin position="196"/>
        <end position="307"/>
    </location>
</feature>
<protein>
    <recommendedName>
        <fullName evidence="1">DNA-directed DNA polymerase</fullName>
        <ecNumber evidence="1">2.7.7.7</ecNumber>
    </recommendedName>
</protein>
<organism evidence="9 10">
    <name type="scientific">Kytococcus aerolatus</name>
    <dbReference type="NCBI Taxonomy" id="592308"/>
    <lineage>
        <taxon>Bacteria</taxon>
        <taxon>Bacillati</taxon>
        <taxon>Actinomycetota</taxon>
        <taxon>Actinomycetes</taxon>
        <taxon>Micrococcales</taxon>
        <taxon>Kytococcaceae</taxon>
        <taxon>Kytococcus</taxon>
    </lineage>
</organism>
<dbReference type="RefSeq" id="WP_088817459.1">
    <property type="nucleotide sequence ID" value="NZ_FYEZ01000001.1"/>
</dbReference>
<gene>
    <name evidence="9" type="ORF">SAMN05445756_0451</name>
</gene>
<evidence type="ECO:0000256" key="2">
    <source>
        <dbReference type="ARBA" id="ARBA00022679"/>
    </source>
</evidence>
<sequence length="317" mass="33515">MKGVPQRVLVKGPEELLADRAVEEVVSAARAVEPEVETVRLDPDGYTPGAVAMALSPSLFGGGTVLEVRGLEVAPDALAEELLTAVADPGEGNVLVVWHRSGNKHKRVLDALARAHAHTVEAPALKSDRDKVAFVQREFRSARRRIEDEAVQVLVAAAGGDARTLAAACAQLVADTEGMVTVEEVNLYHGGKVETTGFKVAEAAFTGQRAEALRLVRHAMIGGLDPVPLVAVLAGQARQIGLVASAGQRGSGQVAKELGMAPFQVDKARRMLRGWDAARLGTVIERLAQTDHEVKGAARDPQGAVERAVDAISRLHS</sequence>
<evidence type="ECO:0000256" key="3">
    <source>
        <dbReference type="ARBA" id="ARBA00022695"/>
    </source>
</evidence>
<name>A0A212T5K0_9MICO</name>
<keyword evidence="10" id="KW-1185">Reference proteome</keyword>
<dbReference type="GO" id="GO:0006261">
    <property type="term" value="P:DNA-templated DNA replication"/>
    <property type="evidence" value="ECO:0007669"/>
    <property type="project" value="TreeGrafter"/>
</dbReference>
<comment type="catalytic activity">
    <reaction evidence="7">
        <text>DNA(n) + a 2'-deoxyribonucleoside 5'-triphosphate = DNA(n+1) + diphosphate</text>
        <dbReference type="Rhea" id="RHEA:22508"/>
        <dbReference type="Rhea" id="RHEA-COMP:17339"/>
        <dbReference type="Rhea" id="RHEA-COMP:17340"/>
        <dbReference type="ChEBI" id="CHEBI:33019"/>
        <dbReference type="ChEBI" id="CHEBI:61560"/>
        <dbReference type="ChEBI" id="CHEBI:173112"/>
        <dbReference type="EC" id="2.7.7.7"/>
    </reaction>
</comment>
<evidence type="ECO:0000256" key="7">
    <source>
        <dbReference type="ARBA" id="ARBA00049244"/>
    </source>
</evidence>
<evidence type="ECO:0000256" key="5">
    <source>
        <dbReference type="ARBA" id="ARBA00022932"/>
    </source>
</evidence>
<evidence type="ECO:0000256" key="4">
    <source>
        <dbReference type="ARBA" id="ARBA00022705"/>
    </source>
</evidence>
<dbReference type="SUPFAM" id="SSF52540">
    <property type="entry name" value="P-loop containing nucleoside triphosphate hydrolases"/>
    <property type="match status" value="1"/>
</dbReference>
<accession>A0A212T5K0</accession>
<keyword evidence="3" id="KW-0548">Nucleotidyltransferase</keyword>
<dbReference type="Pfam" id="PF21694">
    <property type="entry name" value="DNA_pol3_delta_C"/>
    <property type="match status" value="1"/>
</dbReference>
<evidence type="ECO:0000313" key="9">
    <source>
        <dbReference type="EMBL" id="SNC61289.1"/>
    </source>
</evidence>
<comment type="similarity">
    <text evidence="6">Belongs to the DNA polymerase HolA subunit family.</text>
</comment>
<dbReference type="PANTHER" id="PTHR34388:SF1">
    <property type="entry name" value="DNA POLYMERASE III SUBUNIT DELTA"/>
    <property type="match status" value="1"/>
</dbReference>
<dbReference type="InterPro" id="IPR048466">
    <property type="entry name" value="DNA_pol3_delta-like_C"/>
</dbReference>
<dbReference type="Proteomes" id="UP000198122">
    <property type="component" value="Unassembled WGS sequence"/>
</dbReference>
<keyword evidence="4" id="KW-0235">DNA replication</keyword>
<dbReference type="InterPro" id="IPR027417">
    <property type="entry name" value="P-loop_NTPase"/>
</dbReference>
<dbReference type="EC" id="2.7.7.7" evidence="1"/>
<evidence type="ECO:0000256" key="6">
    <source>
        <dbReference type="ARBA" id="ARBA00034754"/>
    </source>
</evidence>
<dbReference type="EMBL" id="FYEZ01000001">
    <property type="protein sequence ID" value="SNC61289.1"/>
    <property type="molecule type" value="Genomic_DNA"/>
</dbReference>
<dbReference type="GO" id="GO:0009360">
    <property type="term" value="C:DNA polymerase III complex"/>
    <property type="evidence" value="ECO:0007669"/>
    <property type="project" value="TreeGrafter"/>
</dbReference>
<reference evidence="9 10" key="1">
    <citation type="submission" date="2017-06" db="EMBL/GenBank/DDBJ databases">
        <authorList>
            <person name="Kim H.J."/>
            <person name="Triplett B.A."/>
        </authorList>
    </citation>
    <scope>NUCLEOTIDE SEQUENCE [LARGE SCALE GENOMIC DNA]</scope>
    <source>
        <strain evidence="9 10">DSM 22179</strain>
    </source>
</reference>
<evidence type="ECO:0000256" key="1">
    <source>
        <dbReference type="ARBA" id="ARBA00012417"/>
    </source>
</evidence>
<keyword evidence="5" id="KW-0239">DNA-directed DNA polymerase</keyword>
<dbReference type="AlphaFoldDB" id="A0A212T5K0"/>
<dbReference type="OrthoDB" id="8478864at2"/>
<dbReference type="InterPro" id="IPR005790">
    <property type="entry name" value="DNA_polIII_delta"/>
</dbReference>
<proteinExistence type="inferred from homology"/>
<evidence type="ECO:0000313" key="10">
    <source>
        <dbReference type="Proteomes" id="UP000198122"/>
    </source>
</evidence>
<keyword evidence="2" id="KW-0808">Transferase</keyword>
<dbReference type="InterPro" id="IPR008921">
    <property type="entry name" value="DNA_pol3_clamp-load_cplx_C"/>
</dbReference>
<evidence type="ECO:0000259" key="8">
    <source>
        <dbReference type="Pfam" id="PF21694"/>
    </source>
</evidence>
<dbReference type="PANTHER" id="PTHR34388">
    <property type="entry name" value="DNA POLYMERASE III SUBUNIT DELTA"/>
    <property type="match status" value="1"/>
</dbReference>
<dbReference type="Gene3D" id="1.20.272.10">
    <property type="match status" value="1"/>
</dbReference>